<dbReference type="PANTHER" id="PTHR30290">
    <property type="entry name" value="PERIPLASMIC BINDING COMPONENT OF ABC TRANSPORTER"/>
    <property type="match status" value="1"/>
</dbReference>
<evidence type="ECO:0000259" key="3">
    <source>
        <dbReference type="Pfam" id="PF00496"/>
    </source>
</evidence>
<dbReference type="SUPFAM" id="SSF53850">
    <property type="entry name" value="Periplasmic binding protein-like II"/>
    <property type="match status" value="1"/>
</dbReference>
<proteinExistence type="predicted"/>
<feature type="domain" description="Solute-binding protein family 5" evidence="3">
    <location>
        <begin position="99"/>
        <end position="447"/>
    </location>
</feature>
<evidence type="ECO:0000256" key="1">
    <source>
        <dbReference type="SAM" id="MobiDB-lite"/>
    </source>
</evidence>
<dbReference type="InterPro" id="IPR000914">
    <property type="entry name" value="SBP_5_dom"/>
</dbReference>
<dbReference type="GO" id="GO:0043190">
    <property type="term" value="C:ATP-binding cassette (ABC) transporter complex"/>
    <property type="evidence" value="ECO:0007669"/>
    <property type="project" value="InterPro"/>
</dbReference>
<protein>
    <recommendedName>
        <fullName evidence="3">Solute-binding protein family 5 domain-containing protein</fullName>
    </recommendedName>
</protein>
<reference evidence="4" key="1">
    <citation type="submission" date="2021-01" db="EMBL/GenBank/DDBJ databases">
        <title>KCTC 19127 draft genome.</title>
        <authorList>
            <person name="An D."/>
        </authorList>
    </citation>
    <scope>NUCLEOTIDE SEQUENCE</scope>
    <source>
        <strain evidence="4">KCTC 19127</strain>
    </source>
</reference>
<feature type="compositionally biased region" description="Low complexity" evidence="1">
    <location>
        <begin position="28"/>
        <end position="52"/>
    </location>
</feature>
<dbReference type="InterPro" id="IPR006311">
    <property type="entry name" value="TAT_signal"/>
</dbReference>
<keyword evidence="5" id="KW-1185">Reference proteome</keyword>
<dbReference type="PROSITE" id="PS51257">
    <property type="entry name" value="PROKAR_LIPOPROTEIN"/>
    <property type="match status" value="1"/>
</dbReference>
<dbReference type="Gene3D" id="3.10.105.10">
    <property type="entry name" value="Dipeptide-binding Protein, Domain 3"/>
    <property type="match status" value="1"/>
</dbReference>
<dbReference type="PROSITE" id="PS51318">
    <property type="entry name" value="TAT"/>
    <property type="match status" value="1"/>
</dbReference>
<dbReference type="GO" id="GO:0042597">
    <property type="term" value="C:periplasmic space"/>
    <property type="evidence" value="ECO:0007669"/>
    <property type="project" value="UniProtKB-ARBA"/>
</dbReference>
<evidence type="ECO:0000256" key="2">
    <source>
        <dbReference type="SAM" id="SignalP"/>
    </source>
</evidence>
<organism evidence="4 5">
    <name type="scientific">Nakamurella flavida</name>
    <dbReference type="NCBI Taxonomy" id="363630"/>
    <lineage>
        <taxon>Bacteria</taxon>
        <taxon>Bacillati</taxon>
        <taxon>Actinomycetota</taxon>
        <taxon>Actinomycetes</taxon>
        <taxon>Nakamurellales</taxon>
        <taxon>Nakamurellaceae</taxon>
        <taxon>Nakamurella</taxon>
    </lineage>
</organism>
<accession>A0A938YMD2</accession>
<dbReference type="Proteomes" id="UP000663801">
    <property type="component" value="Unassembled WGS sequence"/>
</dbReference>
<dbReference type="PIRSF" id="PIRSF002741">
    <property type="entry name" value="MppA"/>
    <property type="match status" value="1"/>
</dbReference>
<comment type="caution">
    <text evidence="4">The sequence shown here is derived from an EMBL/GenBank/DDBJ whole genome shotgun (WGS) entry which is preliminary data.</text>
</comment>
<gene>
    <name evidence="4" type="ORF">JL107_03760</name>
</gene>
<feature type="signal peptide" evidence="2">
    <location>
        <begin position="1"/>
        <end position="29"/>
    </location>
</feature>
<dbReference type="EMBL" id="JAERWL010000005">
    <property type="protein sequence ID" value="MBM9475555.1"/>
    <property type="molecule type" value="Genomic_DNA"/>
</dbReference>
<dbReference type="GO" id="GO:0015833">
    <property type="term" value="P:peptide transport"/>
    <property type="evidence" value="ECO:0007669"/>
    <property type="project" value="TreeGrafter"/>
</dbReference>
<sequence length="529" mass="54855">MSLRPSGRRRVLTAFVAAAALTVAGCSGSASNSAETGGSSASGSAGGSAAPGPSGGNLVVGVTTDPDTLLPWKATQFQAVNVLQNIYGTLTEFDENLGVVPGLASSWETSADGLTLTFTLRDGVTFADGSAFDSADVKYSLDAIKDEATAAVARSSLASVASVDATDATHVALTLSAPDAALPANLAVVNLAMLSSDDTQDALNTAPNGTGPYAFDQRVPSQSLTLKANAAYWGDAPTLGSIEFRVIPDESSIVAAMQSGNVQMSVFDDPLVAQTAESGTVTVAKTPQLSYHALQLNATKGDLADVNVRLAIQCAIDRDQVLQTAALGEGEVTGPITSPEYRSDPASRPCPQRDLTKAAEYLAKSGKSAVTIKTIVSQGEYATSVNEAQNLKSQLAEAGITLELEVLESGAYVDRWVAGDFDAAVALNGGRPDPDGMYSRYFTSTGNLNKVAGYSSPTLDELFAQGRATSDPAERKGIYTQVSDELENNAAWIWLFTGYTYTATATSVQGFVPMANGSLQYLRSTTVAS</sequence>
<dbReference type="AlphaFoldDB" id="A0A938YMD2"/>
<dbReference type="Gene3D" id="3.90.76.10">
    <property type="entry name" value="Dipeptide-binding Protein, Domain 1"/>
    <property type="match status" value="1"/>
</dbReference>
<evidence type="ECO:0000313" key="4">
    <source>
        <dbReference type="EMBL" id="MBM9475555.1"/>
    </source>
</evidence>
<feature type="region of interest" description="Disordered" evidence="1">
    <location>
        <begin position="28"/>
        <end position="57"/>
    </location>
</feature>
<dbReference type="GO" id="GO:1904680">
    <property type="term" value="F:peptide transmembrane transporter activity"/>
    <property type="evidence" value="ECO:0007669"/>
    <property type="project" value="TreeGrafter"/>
</dbReference>
<feature type="chain" id="PRO_5036768254" description="Solute-binding protein family 5 domain-containing protein" evidence="2">
    <location>
        <begin position="30"/>
        <end position="529"/>
    </location>
</feature>
<dbReference type="Gene3D" id="3.40.190.10">
    <property type="entry name" value="Periplasmic binding protein-like II"/>
    <property type="match status" value="1"/>
</dbReference>
<dbReference type="InterPro" id="IPR039424">
    <property type="entry name" value="SBP_5"/>
</dbReference>
<evidence type="ECO:0000313" key="5">
    <source>
        <dbReference type="Proteomes" id="UP000663801"/>
    </source>
</evidence>
<keyword evidence="2" id="KW-0732">Signal</keyword>
<dbReference type="Pfam" id="PF00496">
    <property type="entry name" value="SBP_bac_5"/>
    <property type="match status" value="1"/>
</dbReference>
<dbReference type="InterPro" id="IPR030678">
    <property type="entry name" value="Peptide/Ni-bd"/>
</dbReference>
<dbReference type="RefSeq" id="WP_205255669.1">
    <property type="nucleotide sequence ID" value="NZ_BAAAPV010000002.1"/>
</dbReference>
<name>A0A938YMD2_9ACTN</name>